<reference evidence="1" key="1">
    <citation type="submission" date="2014-11" db="EMBL/GenBank/DDBJ databases">
        <authorList>
            <person name="Amaro Gonzalez C."/>
        </authorList>
    </citation>
    <scope>NUCLEOTIDE SEQUENCE</scope>
</reference>
<name>A0A0E9S9J7_ANGAN</name>
<reference evidence="1" key="2">
    <citation type="journal article" date="2015" name="Fish Shellfish Immunol.">
        <title>Early steps in the European eel (Anguilla anguilla)-Vibrio vulnificus interaction in the gills: Role of the RtxA13 toxin.</title>
        <authorList>
            <person name="Callol A."/>
            <person name="Pajuelo D."/>
            <person name="Ebbesson L."/>
            <person name="Teles M."/>
            <person name="MacKenzie S."/>
            <person name="Amaro C."/>
        </authorList>
    </citation>
    <scope>NUCLEOTIDE SEQUENCE</scope>
</reference>
<sequence>MLGSFHLGQTLNIGEKHIYSFSAVCFIYNIVNKQSQ</sequence>
<organism evidence="1">
    <name type="scientific">Anguilla anguilla</name>
    <name type="common">European freshwater eel</name>
    <name type="synonym">Muraena anguilla</name>
    <dbReference type="NCBI Taxonomy" id="7936"/>
    <lineage>
        <taxon>Eukaryota</taxon>
        <taxon>Metazoa</taxon>
        <taxon>Chordata</taxon>
        <taxon>Craniata</taxon>
        <taxon>Vertebrata</taxon>
        <taxon>Euteleostomi</taxon>
        <taxon>Actinopterygii</taxon>
        <taxon>Neopterygii</taxon>
        <taxon>Teleostei</taxon>
        <taxon>Anguilliformes</taxon>
        <taxon>Anguillidae</taxon>
        <taxon>Anguilla</taxon>
    </lineage>
</organism>
<evidence type="ECO:0000313" key="1">
    <source>
        <dbReference type="EMBL" id="JAH37941.1"/>
    </source>
</evidence>
<dbReference type="AlphaFoldDB" id="A0A0E9S9J7"/>
<protein>
    <submittedName>
        <fullName evidence="1">Uncharacterized protein</fullName>
    </submittedName>
</protein>
<accession>A0A0E9S9J7</accession>
<dbReference type="EMBL" id="GBXM01070636">
    <property type="protein sequence ID" value="JAH37941.1"/>
    <property type="molecule type" value="Transcribed_RNA"/>
</dbReference>
<proteinExistence type="predicted"/>